<comment type="caution">
    <text evidence="2">The sequence shown here is derived from an EMBL/GenBank/DDBJ whole genome shotgun (WGS) entry which is preliminary data.</text>
</comment>
<name>A0A4Y2DXE7_ARAVE</name>
<proteinExistence type="predicted"/>
<dbReference type="AlphaFoldDB" id="A0A4Y2DXE7"/>
<gene>
    <name evidence="2" type="ORF">AVEN_123372_1</name>
</gene>
<organism evidence="2 3">
    <name type="scientific">Araneus ventricosus</name>
    <name type="common">Orbweaver spider</name>
    <name type="synonym">Epeira ventricosa</name>
    <dbReference type="NCBI Taxonomy" id="182803"/>
    <lineage>
        <taxon>Eukaryota</taxon>
        <taxon>Metazoa</taxon>
        <taxon>Ecdysozoa</taxon>
        <taxon>Arthropoda</taxon>
        <taxon>Chelicerata</taxon>
        <taxon>Arachnida</taxon>
        <taxon>Araneae</taxon>
        <taxon>Araneomorphae</taxon>
        <taxon>Entelegynae</taxon>
        <taxon>Araneoidea</taxon>
        <taxon>Araneidae</taxon>
        <taxon>Araneus</taxon>
    </lineage>
</organism>
<feature type="non-terminal residue" evidence="2">
    <location>
        <position position="1"/>
    </location>
</feature>
<accession>A0A4Y2DXE7</accession>
<evidence type="ECO:0000256" key="1">
    <source>
        <dbReference type="SAM" id="MobiDB-lite"/>
    </source>
</evidence>
<feature type="region of interest" description="Disordered" evidence="1">
    <location>
        <begin position="48"/>
        <end position="75"/>
    </location>
</feature>
<protein>
    <submittedName>
        <fullName evidence="2">Uncharacterized protein</fullName>
    </submittedName>
</protein>
<evidence type="ECO:0000313" key="2">
    <source>
        <dbReference type="EMBL" id="GBM21562.1"/>
    </source>
</evidence>
<evidence type="ECO:0000313" key="3">
    <source>
        <dbReference type="Proteomes" id="UP000499080"/>
    </source>
</evidence>
<reference evidence="2 3" key="1">
    <citation type="journal article" date="2019" name="Sci. Rep.">
        <title>Orb-weaving spider Araneus ventricosus genome elucidates the spidroin gene catalogue.</title>
        <authorList>
            <person name="Kono N."/>
            <person name="Nakamura H."/>
            <person name="Ohtoshi R."/>
            <person name="Moran D.A.P."/>
            <person name="Shinohara A."/>
            <person name="Yoshida Y."/>
            <person name="Fujiwara M."/>
            <person name="Mori M."/>
            <person name="Tomita M."/>
            <person name="Arakawa K."/>
        </authorList>
    </citation>
    <scope>NUCLEOTIDE SEQUENCE [LARGE SCALE GENOMIC DNA]</scope>
</reference>
<sequence length="100" mass="10896">LLCRHARLQAQVVEEVRYGWEGLRPKKGHLHARVEVVAIPVEGEPPGLFGLPQLASPSEHGGTLGSPLPNGHSARRSNALYDQKHTDTVGFPQKDCTKCP</sequence>
<keyword evidence="3" id="KW-1185">Reference proteome</keyword>
<dbReference type="Proteomes" id="UP000499080">
    <property type="component" value="Unassembled WGS sequence"/>
</dbReference>
<dbReference type="EMBL" id="BGPR01091002">
    <property type="protein sequence ID" value="GBM21562.1"/>
    <property type="molecule type" value="Genomic_DNA"/>
</dbReference>